<keyword evidence="2" id="KW-1185">Reference proteome</keyword>
<evidence type="ECO:0008006" key="3">
    <source>
        <dbReference type="Google" id="ProtNLM"/>
    </source>
</evidence>
<reference evidence="1 2" key="1">
    <citation type="submission" date="2022-12" db="EMBL/GenBank/DDBJ databases">
        <title>Complete genome sequencing of Dickeya lacustris type strain LMG30899.</title>
        <authorList>
            <person name="Dobhal S."/>
            <person name="Arizala D."/>
            <person name="Arif M."/>
        </authorList>
    </citation>
    <scope>NUCLEOTIDE SEQUENCE [LARGE SCALE GENOMIC DNA]</scope>
    <source>
        <strain evidence="1 2">LMG30899</strain>
    </source>
</reference>
<sequence length="73" mass="8361">MLSFYFIDEKAFSFLFSRLLAVFFINLVVPSARQRPPDDFLPACLHNVVRGSNEQHGLAKDADITPRKHDARL</sequence>
<gene>
    <name evidence="1" type="ORF">O1Q98_10910</name>
</gene>
<protein>
    <recommendedName>
        <fullName evidence="3">Secreted protein</fullName>
    </recommendedName>
</protein>
<evidence type="ECO:0000313" key="2">
    <source>
        <dbReference type="Proteomes" id="UP001219630"/>
    </source>
</evidence>
<dbReference type="RefSeq" id="WP_205744290.1">
    <property type="nucleotide sequence ID" value="NZ_CP114280.1"/>
</dbReference>
<dbReference type="EMBL" id="CP114280">
    <property type="protein sequence ID" value="WFN54213.1"/>
    <property type="molecule type" value="Genomic_DNA"/>
</dbReference>
<organism evidence="1 2">
    <name type="scientific">Dickeya lacustris</name>
    <dbReference type="NCBI Taxonomy" id="2259638"/>
    <lineage>
        <taxon>Bacteria</taxon>
        <taxon>Pseudomonadati</taxon>
        <taxon>Pseudomonadota</taxon>
        <taxon>Gammaproteobacteria</taxon>
        <taxon>Enterobacterales</taxon>
        <taxon>Pectobacteriaceae</taxon>
        <taxon>Dickeya</taxon>
    </lineage>
</organism>
<name>A0ABY8G2N8_9GAMM</name>
<proteinExistence type="predicted"/>
<accession>A0ABY8G2N8</accession>
<evidence type="ECO:0000313" key="1">
    <source>
        <dbReference type="EMBL" id="WFN54213.1"/>
    </source>
</evidence>
<dbReference type="Proteomes" id="UP001219630">
    <property type="component" value="Chromosome"/>
</dbReference>